<name>A0ABP8VIS3_9PSEU</name>
<evidence type="ECO:0000313" key="4">
    <source>
        <dbReference type="EMBL" id="GAA4664042.1"/>
    </source>
</evidence>
<evidence type="ECO:0000256" key="2">
    <source>
        <dbReference type="PROSITE-ProRule" id="PRU01248"/>
    </source>
</evidence>
<dbReference type="InterPro" id="IPR010998">
    <property type="entry name" value="Integrase_recombinase_N"/>
</dbReference>
<protein>
    <recommendedName>
        <fullName evidence="3">Core-binding (CB) domain-containing protein</fullName>
    </recommendedName>
</protein>
<dbReference type="PROSITE" id="PS51900">
    <property type="entry name" value="CB"/>
    <property type="match status" value="1"/>
</dbReference>
<dbReference type="EMBL" id="BAABIB010000137">
    <property type="protein sequence ID" value="GAA4664042.1"/>
    <property type="molecule type" value="Genomic_DNA"/>
</dbReference>
<evidence type="ECO:0000256" key="1">
    <source>
        <dbReference type="ARBA" id="ARBA00023125"/>
    </source>
</evidence>
<organism evidence="4 5">
    <name type="scientific">Amycolatopsis dongchuanensis</name>
    <dbReference type="NCBI Taxonomy" id="1070866"/>
    <lineage>
        <taxon>Bacteria</taxon>
        <taxon>Bacillati</taxon>
        <taxon>Actinomycetota</taxon>
        <taxon>Actinomycetes</taxon>
        <taxon>Pseudonocardiales</taxon>
        <taxon>Pseudonocardiaceae</taxon>
        <taxon>Amycolatopsis</taxon>
    </lineage>
</organism>
<dbReference type="InterPro" id="IPR011010">
    <property type="entry name" value="DNA_brk_join_enz"/>
</dbReference>
<dbReference type="Gene3D" id="1.10.150.130">
    <property type="match status" value="1"/>
</dbReference>
<dbReference type="Proteomes" id="UP001500192">
    <property type="component" value="Unassembled WGS sequence"/>
</dbReference>
<evidence type="ECO:0000259" key="3">
    <source>
        <dbReference type="PROSITE" id="PS51900"/>
    </source>
</evidence>
<keyword evidence="1 2" id="KW-0238">DNA-binding</keyword>
<evidence type="ECO:0000313" key="5">
    <source>
        <dbReference type="Proteomes" id="UP001500192"/>
    </source>
</evidence>
<reference evidence="5" key="1">
    <citation type="journal article" date="2019" name="Int. J. Syst. Evol. Microbiol.">
        <title>The Global Catalogue of Microorganisms (GCM) 10K type strain sequencing project: providing services to taxonomists for standard genome sequencing and annotation.</title>
        <authorList>
            <consortium name="The Broad Institute Genomics Platform"/>
            <consortium name="The Broad Institute Genome Sequencing Center for Infectious Disease"/>
            <person name="Wu L."/>
            <person name="Ma J."/>
        </authorList>
    </citation>
    <scope>NUCLEOTIDE SEQUENCE [LARGE SCALE GENOMIC DNA]</scope>
    <source>
        <strain evidence="5">JCM 18054</strain>
    </source>
</reference>
<dbReference type="InterPro" id="IPR004107">
    <property type="entry name" value="Integrase_SAM-like_N"/>
</dbReference>
<dbReference type="InterPro" id="IPR044068">
    <property type="entry name" value="CB"/>
</dbReference>
<sequence>MTTKRNPKGEGSVYQRKSDGKWCASVTLPSGRRRVVYADDEKAARKALRALLAKVESGRPVSIGRTPKLGDYLNRWLDVRIAGEVEAGHLDESTADSYRQMIEGHILPTFLAKVKITELTTDDIRAWQRERLKTETTRSTPENPKTYSPRTVGMAHAVLRRALNDAVSDGS</sequence>
<gene>
    <name evidence="4" type="ORF">GCM10023214_66090</name>
</gene>
<dbReference type="SUPFAM" id="SSF56349">
    <property type="entry name" value="DNA breaking-rejoining enzymes"/>
    <property type="match status" value="1"/>
</dbReference>
<dbReference type="Pfam" id="PF14659">
    <property type="entry name" value="Phage_int_SAM_3"/>
    <property type="match status" value="1"/>
</dbReference>
<comment type="caution">
    <text evidence="4">The sequence shown here is derived from an EMBL/GenBank/DDBJ whole genome shotgun (WGS) entry which is preliminary data.</text>
</comment>
<proteinExistence type="predicted"/>
<accession>A0ABP8VIS3</accession>
<keyword evidence="5" id="KW-1185">Reference proteome</keyword>
<feature type="domain" description="Core-binding (CB)" evidence="3">
    <location>
        <begin position="67"/>
        <end position="167"/>
    </location>
</feature>